<accession>G6EDB5</accession>
<evidence type="ECO:0000256" key="4">
    <source>
        <dbReference type="ARBA" id="ARBA00022692"/>
    </source>
</evidence>
<dbReference type="KEGG" id="npn:JI59_08410"/>
<dbReference type="OrthoDB" id="9809918at2"/>
<proteinExistence type="predicted"/>
<dbReference type="CDD" id="cd06173">
    <property type="entry name" value="MFS_MefA_like"/>
    <property type="match status" value="1"/>
</dbReference>
<dbReference type="Proteomes" id="UP000004030">
    <property type="component" value="Unassembled WGS sequence"/>
</dbReference>
<feature type="transmembrane region" description="Helical" evidence="7">
    <location>
        <begin position="348"/>
        <end position="367"/>
    </location>
</feature>
<evidence type="ECO:0000313" key="9">
    <source>
        <dbReference type="EMBL" id="EHJ60714.1"/>
    </source>
</evidence>
<comment type="subcellular location">
    <subcellularLocation>
        <location evidence="1">Cell membrane</location>
        <topology evidence="1">Multi-pass membrane protein</topology>
    </subcellularLocation>
</comment>
<dbReference type="RefSeq" id="WP_007013251.1">
    <property type="nucleotide sequence ID" value="NZ_AGFM01000033.1"/>
</dbReference>
<dbReference type="PROSITE" id="PS50850">
    <property type="entry name" value="MFS"/>
    <property type="match status" value="1"/>
</dbReference>
<dbReference type="EMBL" id="AGFM01000033">
    <property type="protein sequence ID" value="EHJ60714.1"/>
    <property type="molecule type" value="Genomic_DNA"/>
</dbReference>
<gene>
    <name evidence="9" type="ORF">NSU_2336</name>
</gene>
<evidence type="ECO:0000256" key="2">
    <source>
        <dbReference type="ARBA" id="ARBA00022448"/>
    </source>
</evidence>
<dbReference type="Pfam" id="PF05977">
    <property type="entry name" value="MFS_3"/>
    <property type="match status" value="1"/>
</dbReference>
<dbReference type="AlphaFoldDB" id="G6EDB5"/>
<dbReference type="SUPFAM" id="SSF103473">
    <property type="entry name" value="MFS general substrate transporter"/>
    <property type="match status" value="1"/>
</dbReference>
<dbReference type="GO" id="GO:0022857">
    <property type="term" value="F:transmembrane transporter activity"/>
    <property type="evidence" value="ECO:0007669"/>
    <property type="project" value="InterPro"/>
</dbReference>
<evidence type="ECO:0000259" key="8">
    <source>
        <dbReference type="PROSITE" id="PS50850"/>
    </source>
</evidence>
<feature type="transmembrane region" description="Helical" evidence="7">
    <location>
        <begin position="290"/>
        <end position="308"/>
    </location>
</feature>
<evidence type="ECO:0000256" key="1">
    <source>
        <dbReference type="ARBA" id="ARBA00004651"/>
    </source>
</evidence>
<organism evidence="9 10">
    <name type="scientific">Novosphingobium pentaromativorans US6-1</name>
    <dbReference type="NCBI Taxonomy" id="1088721"/>
    <lineage>
        <taxon>Bacteria</taxon>
        <taxon>Pseudomonadati</taxon>
        <taxon>Pseudomonadota</taxon>
        <taxon>Alphaproteobacteria</taxon>
        <taxon>Sphingomonadales</taxon>
        <taxon>Sphingomonadaceae</taxon>
        <taxon>Novosphingobium</taxon>
    </lineage>
</organism>
<feature type="transmembrane region" description="Helical" evidence="7">
    <location>
        <begin position="51"/>
        <end position="69"/>
    </location>
</feature>
<evidence type="ECO:0000256" key="6">
    <source>
        <dbReference type="ARBA" id="ARBA00023136"/>
    </source>
</evidence>
<dbReference type="Gene3D" id="1.20.1250.20">
    <property type="entry name" value="MFS general substrate transporter like domains"/>
    <property type="match status" value="1"/>
</dbReference>
<feature type="domain" description="Major facilitator superfamily (MFS) profile" evidence="8">
    <location>
        <begin position="15"/>
        <end position="403"/>
    </location>
</feature>
<dbReference type="InterPro" id="IPR036259">
    <property type="entry name" value="MFS_trans_sf"/>
</dbReference>
<keyword evidence="3" id="KW-1003">Cell membrane</keyword>
<feature type="transmembrane region" description="Helical" evidence="7">
    <location>
        <begin position="314"/>
        <end position="336"/>
    </location>
</feature>
<dbReference type="PATRIC" id="fig|1088721.3.peg.2313"/>
<evidence type="ECO:0000313" key="10">
    <source>
        <dbReference type="Proteomes" id="UP000004030"/>
    </source>
</evidence>
<dbReference type="eggNOG" id="COG0477">
    <property type="taxonomic scope" value="Bacteria"/>
</dbReference>
<dbReference type="PANTHER" id="PTHR23513:SF11">
    <property type="entry name" value="STAPHYLOFERRIN A TRANSPORTER"/>
    <property type="match status" value="1"/>
</dbReference>
<dbReference type="InterPro" id="IPR010290">
    <property type="entry name" value="TM_effector"/>
</dbReference>
<sequence>MKISSRALAPLSDTVFRRIWSASLLSNLGQLTLGVAAAWEMTRLTPSPEMVALVQTSLMLPIMLVSVPSGAIADMFDRRKIALAGLGFSAVSAALLAACFAGGLASPVVLLAFCFCAGAGMALYSPSWQASIPEQVPPEHLPAAIALGSVSYNIARSFGPALGGVAVLALGATAVFGATALLYLPLFAAFLFWRRETIPPRLPPERLDRAIVSGIRYVFYAGTVRTAMLRVLLFGLTSASLMALTPLVARNSLGGDAGTYGLLLGASGVGAVIGAFVLSWVRENIPTDPALAVATLVLSAMLLVVAWAGSIWLVAIAMAVSGAATMLSVATLNVVVQTSVPRWVTARALSWFSSFLTGGIAFGSWFWGEIAAISGLSNALSISAGALAATPLLALISPLRDSDSPDLSPMEPRPDPNVDLAVTSRSGPIVIEVEYRVERDLARAFYDVMLKVQRLRLRNGAFAWSIARDIGDAELWTERFEFPTWQQYLRHRERFTTADWDLQLAANGFHKGPPSNVRRRLVRPFGSVRWRAETPVPATDEVGIYNP</sequence>
<evidence type="ECO:0000256" key="3">
    <source>
        <dbReference type="ARBA" id="ARBA00022475"/>
    </source>
</evidence>
<keyword evidence="6 7" id="KW-0472">Membrane</keyword>
<reference evidence="9 10" key="1">
    <citation type="journal article" date="2012" name="J. Bacteriol.">
        <title>Genome sequence of benzo(a)pyrene-degrading bacterium Novosphingobium pentaromativorans US6-1.</title>
        <authorList>
            <person name="Luo Y.R."/>
            <person name="Kang S.G."/>
            <person name="Kim S.J."/>
            <person name="Kim M.R."/>
            <person name="Li N."/>
            <person name="Lee J.H."/>
            <person name="Kwon K.K."/>
        </authorList>
    </citation>
    <scope>NUCLEOTIDE SEQUENCE [LARGE SCALE GENOMIC DNA]</scope>
    <source>
        <strain evidence="9 10">US6-1</strain>
    </source>
</reference>
<keyword evidence="4 7" id="KW-0812">Transmembrane</keyword>
<dbReference type="PANTHER" id="PTHR23513">
    <property type="entry name" value="INTEGRAL MEMBRANE EFFLUX PROTEIN-RELATED"/>
    <property type="match status" value="1"/>
</dbReference>
<keyword evidence="10" id="KW-1185">Reference proteome</keyword>
<keyword evidence="2" id="KW-0813">Transport</keyword>
<evidence type="ECO:0000256" key="5">
    <source>
        <dbReference type="ARBA" id="ARBA00022989"/>
    </source>
</evidence>
<name>G6EDB5_9SPHN</name>
<protein>
    <recommendedName>
        <fullName evidence="8">Major facilitator superfamily (MFS) profile domain-containing protein</fullName>
    </recommendedName>
</protein>
<dbReference type="InterPro" id="IPR020846">
    <property type="entry name" value="MFS_dom"/>
</dbReference>
<keyword evidence="5 7" id="KW-1133">Transmembrane helix</keyword>
<dbReference type="GO" id="GO:0005886">
    <property type="term" value="C:plasma membrane"/>
    <property type="evidence" value="ECO:0007669"/>
    <property type="project" value="UniProtKB-SubCell"/>
</dbReference>
<comment type="caution">
    <text evidence="9">The sequence shown here is derived from an EMBL/GenBank/DDBJ whole genome shotgun (WGS) entry which is preliminary data.</text>
</comment>
<feature type="transmembrane region" description="Helical" evidence="7">
    <location>
        <begin position="165"/>
        <end position="193"/>
    </location>
</feature>
<feature type="transmembrane region" description="Helical" evidence="7">
    <location>
        <begin position="81"/>
        <end position="103"/>
    </location>
</feature>
<feature type="transmembrane region" description="Helical" evidence="7">
    <location>
        <begin position="257"/>
        <end position="278"/>
    </location>
</feature>
<evidence type="ECO:0000256" key="7">
    <source>
        <dbReference type="SAM" id="Phobius"/>
    </source>
</evidence>
<feature type="transmembrane region" description="Helical" evidence="7">
    <location>
        <begin position="20"/>
        <end position="39"/>
    </location>
</feature>